<dbReference type="RefSeq" id="WP_168489398.1">
    <property type="nucleotide sequence ID" value="NZ_JAAZSQ010000042.1"/>
</dbReference>
<dbReference type="AlphaFoldDB" id="A0A7X6K810"/>
<keyword evidence="4" id="KW-1185">Reference proteome</keyword>
<proteinExistence type="predicted"/>
<gene>
    <name evidence="3" type="ORF">HGG74_20555</name>
</gene>
<protein>
    <submittedName>
        <fullName evidence="3">Uncharacterized protein</fullName>
    </submittedName>
</protein>
<dbReference type="Proteomes" id="UP000544090">
    <property type="component" value="Unassembled WGS sequence"/>
</dbReference>
<accession>A0A7X6K810</accession>
<feature type="transmembrane region" description="Helical" evidence="2">
    <location>
        <begin position="79"/>
        <end position="97"/>
    </location>
</feature>
<feature type="transmembrane region" description="Helical" evidence="2">
    <location>
        <begin position="201"/>
        <end position="220"/>
    </location>
</feature>
<evidence type="ECO:0000256" key="1">
    <source>
        <dbReference type="SAM" id="MobiDB-lite"/>
    </source>
</evidence>
<feature type="transmembrane region" description="Helical" evidence="2">
    <location>
        <begin position="103"/>
        <end position="121"/>
    </location>
</feature>
<organism evidence="3 4">
    <name type="scientific">Arthrobacter mobilis</name>
    <dbReference type="NCBI Taxonomy" id="2724944"/>
    <lineage>
        <taxon>Bacteria</taxon>
        <taxon>Bacillati</taxon>
        <taxon>Actinomycetota</taxon>
        <taxon>Actinomycetes</taxon>
        <taxon>Micrococcales</taxon>
        <taxon>Micrococcaceae</taxon>
        <taxon>Arthrobacter</taxon>
    </lineage>
</organism>
<evidence type="ECO:0000313" key="4">
    <source>
        <dbReference type="Proteomes" id="UP000544090"/>
    </source>
</evidence>
<dbReference type="EMBL" id="JAAZSQ010000042">
    <property type="protein sequence ID" value="NKX56865.1"/>
    <property type="molecule type" value="Genomic_DNA"/>
</dbReference>
<name>A0A7X6K810_9MICC</name>
<keyword evidence="2" id="KW-0812">Transmembrane</keyword>
<keyword evidence="2" id="KW-1133">Transmembrane helix</keyword>
<feature type="transmembrane region" description="Helical" evidence="2">
    <location>
        <begin position="44"/>
        <end position="67"/>
    </location>
</feature>
<feature type="transmembrane region" description="Helical" evidence="2">
    <location>
        <begin position="172"/>
        <end position="194"/>
    </location>
</feature>
<sequence>MGVQAGGGTGRSRSLWAGAAVLFWAVGFYGIADLLALAGGRGQMAAVAGLQASWGVLFTFIVSGAFLSIAARPLNPWPALVQLWTVAAALLLAAALTASADPLVVALILVPMTAATFFAGGGRPAPPRRKLEADGVLFLLALTGAPAWWGYAAAAVDRSLTAGAEDDYSWGLAHWPLQAALGLFMALIVLVMAFWPPGRPLQGSVCCASSLVLGAGWLLYPGSAGSVDSTAMSVLAMLWGTAVFFCRFRGTGRGEPAGRPAAAGGPVPPGLRAARSVRGPGISRPVARASGRG</sequence>
<feature type="transmembrane region" description="Helical" evidence="2">
    <location>
        <begin position="133"/>
        <end position="152"/>
    </location>
</feature>
<comment type="caution">
    <text evidence="3">The sequence shown here is derived from an EMBL/GenBank/DDBJ whole genome shotgun (WGS) entry which is preliminary data.</text>
</comment>
<feature type="region of interest" description="Disordered" evidence="1">
    <location>
        <begin position="255"/>
        <end position="293"/>
    </location>
</feature>
<feature type="transmembrane region" description="Helical" evidence="2">
    <location>
        <begin position="15"/>
        <end position="38"/>
    </location>
</feature>
<evidence type="ECO:0000313" key="3">
    <source>
        <dbReference type="EMBL" id="NKX56865.1"/>
    </source>
</evidence>
<reference evidence="3 4" key="1">
    <citation type="submission" date="2020-04" db="EMBL/GenBank/DDBJ databases">
        <title>Arthrobacter sp. nov.</title>
        <authorList>
            <person name="Liu S."/>
        </authorList>
    </citation>
    <scope>NUCLEOTIDE SEQUENCE [LARGE SCALE GENOMIC DNA]</scope>
    <source>
        <strain evidence="3 4">E918</strain>
    </source>
</reference>
<feature type="transmembrane region" description="Helical" evidence="2">
    <location>
        <begin position="232"/>
        <end position="250"/>
    </location>
</feature>
<evidence type="ECO:0000256" key="2">
    <source>
        <dbReference type="SAM" id="Phobius"/>
    </source>
</evidence>
<feature type="compositionally biased region" description="Low complexity" evidence="1">
    <location>
        <begin position="257"/>
        <end position="274"/>
    </location>
</feature>
<keyword evidence="2" id="KW-0472">Membrane</keyword>